<dbReference type="EMBL" id="SNRY01000067">
    <property type="protein sequence ID" value="KAA6348455.1"/>
    <property type="molecule type" value="Genomic_DNA"/>
</dbReference>
<reference evidence="1" key="1">
    <citation type="submission" date="2019-03" db="EMBL/GenBank/DDBJ databases">
        <title>Single cell metagenomics reveals metabolic interactions within the superorganism composed of flagellate Streblomastix strix and complex community of Bacteroidetes bacteria on its surface.</title>
        <authorList>
            <person name="Treitli S.C."/>
            <person name="Kolisko M."/>
            <person name="Husnik F."/>
            <person name="Keeling P."/>
            <person name="Hampl V."/>
        </authorList>
    </citation>
    <scope>NUCLEOTIDE SEQUENCE</scope>
    <source>
        <strain evidence="1">STM</strain>
    </source>
</reference>
<accession>A0A5J4STJ0</accession>
<sequence>MTTKITIKQYLKEYVVGKFSDCNDKAPVKFPAHTDLYMVIWDSLVKRPVNCPLDTGNLEIVLPNRHVGKKPLYYNYIGTGSQKLIQKKIENMMWAECRDFIENNKQRYGISYLNSVNQFLSRYNIDSISQDALLKNFYRWRLKIRPRREKRQYCFKNKIE</sequence>
<proteinExistence type="predicted"/>
<evidence type="ECO:0000313" key="1">
    <source>
        <dbReference type="EMBL" id="KAA6348455.1"/>
    </source>
</evidence>
<protein>
    <submittedName>
        <fullName evidence="1">Uncharacterized protein</fullName>
    </submittedName>
</protein>
<gene>
    <name evidence="1" type="ORF">EZS27_004055</name>
</gene>
<comment type="caution">
    <text evidence="1">The sequence shown here is derived from an EMBL/GenBank/DDBJ whole genome shotgun (WGS) entry which is preliminary data.</text>
</comment>
<dbReference type="AlphaFoldDB" id="A0A5J4STJ0"/>
<organism evidence="1">
    <name type="scientific">termite gut metagenome</name>
    <dbReference type="NCBI Taxonomy" id="433724"/>
    <lineage>
        <taxon>unclassified sequences</taxon>
        <taxon>metagenomes</taxon>
        <taxon>organismal metagenomes</taxon>
    </lineage>
</organism>
<name>A0A5J4STJ0_9ZZZZ</name>